<dbReference type="Proteomes" id="UP001642483">
    <property type="component" value="Unassembled WGS sequence"/>
</dbReference>
<dbReference type="EMBL" id="CAWYQH010000090">
    <property type="protein sequence ID" value="CAK8682538.1"/>
    <property type="molecule type" value="Genomic_DNA"/>
</dbReference>
<name>A0ABP0FSD8_CLALP</name>
<evidence type="ECO:0000313" key="1">
    <source>
        <dbReference type="EMBL" id="CAK8682538.1"/>
    </source>
</evidence>
<dbReference type="SUPFAM" id="SSF52047">
    <property type="entry name" value="RNI-like"/>
    <property type="match status" value="1"/>
</dbReference>
<organism evidence="1 2">
    <name type="scientific">Clavelina lepadiformis</name>
    <name type="common">Light-bulb sea squirt</name>
    <name type="synonym">Ascidia lepadiformis</name>
    <dbReference type="NCBI Taxonomy" id="159417"/>
    <lineage>
        <taxon>Eukaryota</taxon>
        <taxon>Metazoa</taxon>
        <taxon>Chordata</taxon>
        <taxon>Tunicata</taxon>
        <taxon>Ascidiacea</taxon>
        <taxon>Aplousobranchia</taxon>
        <taxon>Clavelinidae</taxon>
        <taxon>Clavelina</taxon>
    </lineage>
</organism>
<dbReference type="InterPro" id="IPR032675">
    <property type="entry name" value="LRR_dom_sf"/>
</dbReference>
<evidence type="ECO:0000313" key="2">
    <source>
        <dbReference type="Proteomes" id="UP001642483"/>
    </source>
</evidence>
<sequence>MEQEGLSSDDVQDIIVALHAYVGLSQRLFDGDEKYFFSHQMFQECFTARYIISQMSLDEFLSFVANEAFADEKWSVIRRFICGLLVDMLRDCHVGDQVSTTDMQTRSTFLMESQLPLDIAEKRRIWTEALKSQLVRFEKMQFTDWSDDDDNRRYISLLCELNESSDMELFNMASQRFPTKLYLHALKLTSSEAAIFCDVLRKQQKELKLLDLDRCFSPGDVERLISAISEMPGKVKELSIGYNIIKDIPGPEFFTKIEEYLWMIGCFEDGRNANSSERQKIQLVLDQLHDSRLRVFLGGVILTPRKHC</sequence>
<dbReference type="Gene3D" id="3.80.10.10">
    <property type="entry name" value="Ribonuclease Inhibitor"/>
    <property type="match status" value="1"/>
</dbReference>
<keyword evidence="2" id="KW-1185">Reference proteome</keyword>
<comment type="caution">
    <text evidence="1">The sequence shown here is derived from an EMBL/GenBank/DDBJ whole genome shotgun (WGS) entry which is preliminary data.</text>
</comment>
<reference evidence="1 2" key="1">
    <citation type="submission" date="2024-02" db="EMBL/GenBank/DDBJ databases">
        <authorList>
            <person name="Daric V."/>
            <person name="Darras S."/>
        </authorList>
    </citation>
    <scope>NUCLEOTIDE SEQUENCE [LARGE SCALE GENOMIC DNA]</scope>
</reference>
<protein>
    <submittedName>
        <fullName evidence="1">Uncharacterized protein</fullName>
    </submittedName>
</protein>
<gene>
    <name evidence="1" type="ORF">CVLEPA_LOCUS13194</name>
</gene>
<proteinExistence type="predicted"/>
<accession>A0ABP0FSD8</accession>